<evidence type="ECO:0000313" key="1">
    <source>
        <dbReference type="EMBL" id="CDF41044.1"/>
    </source>
</evidence>
<reference evidence="2" key="1">
    <citation type="journal article" date="2013" name="Proc. Natl. Acad. Sci. U.S.A.">
        <title>Genome structure and metabolic features in the red seaweed Chondrus crispus shed light on evolution of the Archaeplastida.</title>
        <authorList>
            <person name="Collen J."/>
            <person name="Porcel B."/>
            <person name="Carre W."/>
            <person name="Ball S.G."/>
            <person name="Chaparro C."/>
            <person name="Tonon T."/>
            <person name="Barbeyron T."/>
            <person name="Michel G."/>
            <person name="Noel B."/>
            <person name="Valentin K."/>
            <person name="Elias M."/>
            <person name="Artiguenave F."/>
            <person name="Arun A."/>
            <person name="Aury J.M."/>
            <person name="Barbosa-Neto J.F."/>
            <person name="Bothwell J.H."/>
            <person name="Bouget F.Y."/>
            <person name="Brillet L."/>
            <person name="Cabello-Hurtado F."/>
            <person name="Capella-Gutierrez S."/>
            <person name="Charrier B."/>
            <person name="Cladiere L."/>
            <person name="Cock J.M."/>
            <person name="Coelho S.M."/>
            <person name="Colleoni C."/>
            <person name="Czjzek M."/>
            <person name="Da Silva C."/>
            <person name="Delage L."/>
            <person name="Denoeud F."/>
            <person name="Deschamps P."/>
            <person name="Dittami S.M."/>
            <person name="Gabaldon T."/>
            <person name="Gachon C.M."/>
            <person name="Groisillier A."/>
            <person name="Herve C."/>
            <person name="Jabbari K."/>
            <person name="Katinka M."/>
            <person name="Kloareg B."/>
            <person name="Kowalczyk N."/>
            <person name="Labadie K."/>
            <person name="Leblanc C."/>
            <person name="Lopez P.J."/>
            <person name="McLachlan D.H."/>
            <person name="Meslet-Cladiere L."/>
            <person name="Moustafa A."/>
            <person name="Nehr Z."/>
            <person name="Nyvall Collen P."/>
            <person name="Panaud O."/>
            <person name="Partensky F."/>
            <person name="Poulain J."/>
            <person name="Rensing S.A."/>
            <person name="Rousvoal S."/>
            <person name="Samson G."/>
            <person name="Symeonidi A."/>
            <person name="Weissenbach J."/>
            <person name="Zambounis A."/>
            <person name="Wincker P."/>
            <person name="Boyen C."/>
        </authorList>
    </citation>
    <scope>NUCLEOTIDE SEQUENCE [LARGE SCALE GENOMIC DNA]</scope>
    <source>
        <strain evidence="2">cv. Stackhouse</strain>
    </source>
</reference>
<dbReference type="Gramene" id="CDF41044">
    <property type="protein sequence ID" value="CDF41044"/>
    <property type="gene ID" value="CHC_T00007658001"/>
</dbReference>
<organism evidence="1 2">
    <name type="scientific">Chondrus crispus</name>
    <name type="common">Carrageen Irish moss</name>
    <name type="synonym">Polymorpha crispa</name>
    <dbReference type="NCBI Taxonomy" id="2769"/>
    <lineage>
        <taxon>Eukaryota</taxon>
        <taxon>Rhodophyta</taxon>
        <taxon>Florideophyceae</taxon>
        <taxon>Rhodymeniophycidae</taxon>
        <taxon>Gigartinales</taxon>
        <taxon>Gigartinaceae</taxon>
        <taxon>Chondrus</taxon>
    </lineage>
</organism>
<proteinExistence type="predicted"/>
<protein>
    <submittedName>
        <fullName evidence="1">Uncharacterized protein</fullName>
    </submittedName>
</protein>
<dbReference type="Proteomes" id="UP000012073">
    <property type="component" value="Unassembled WGS sequence"/>
</dbReference>
<accession>R7QSF7</accession>
<gene>
    <name evidence="1" type="ORF">CHC_T00007658001</name>
</gene>
<evidence type="ECO:0000313" key="2">
    <source>
        <dbReference type="Proteomes" id="UP000012073"/>
    </source>
</evidence>
<dbReference type="AlphaFoldDB" id="R7QSF7"/>
<dbReference type="KEGG" id="ccp:CHC_T00007658001"/>
<sequence>MFVPGPVRRGGDRHSGDIVSSNIHALHTVYLEARYMYLDERTRIPKCMASSPISCVVKLYSCGARQCFKIPHQTTLLRWGRAVLIRAWPLGPLSPLTKNRRTINNATHLPNSNQFSIPKVKIKFQLLSIPLQIPIGLAPIPQASSCVFSPSSSKSIHTTKT</sequence>
<dbReference type="RefSeq" id="XP_005711338.1">
    <property type="nucleotide sequence ID" value="XM_005711281.1"/>
</dbReference>
<dbReference type="GeneID" id="17319055"/>
<keyword evidence="2" id="KW-1185">Reference proteome</keyword>
<name>R7QSF7_CHOCR</name>
<dbReference type="EMBL" id="HG002301">
    <property type="protein sequence ID" value="CDF41044.1"/>
    <property type="molecule type" value="Genomic_DNA"/>
</dbReference>